<dbReference type="PANTHER" id="PTHR22935:SF95">
    <property type="entry name" value="BETA-LACTAMASE-LIKE 1-RELATED"/>
    <property type="match status" value="1"/>
</dbReference>
<reference evidence="5 6" key="1">
    <citation type="submission" date="2018-12" db="EMBL/GenBank/DDBJ databases">
        <title>Draft genome sequence of Xylaria grammica IHI A82.</title>
        <authorList>
            <person name="Buettner E."/>
            <person name="Kellner H."/>
        </authorList>
    </citation>
    <scope>NUCLEOTIDE SEQUENCE [LARGE SCALE GENOMIC DNA]</scope>
    <source>
        <strain evidence="5 6">IHI A82</strain>
    </source>
</reference>
<evidence type="ECO:0000313" key="5">
    <source>
        <dbReference type="EMBL" id="RWA08829.1"/>
    </source>
</evidence>
<dbReference type="Pfam" id="PF26335">
    <property type="entry name" value="ARB_00930_C"/>
    <property type="match status" value="1"/>
</dbReference>
<comment type="similarity">
    <text evidence="1">Belongs to the beta-lactamase family.</text>
</comment>
<evidence type="ECO:0000256" key="1">
    <source>
        <dbReference type="ARBA" id="ARBA00038473"/>
    </source>
</evidence>
<evidence type="ECO:0000313" key="6">
    <source>
        <dbReference type="Proteomes" id="UP000286045"/>
    </source>
</evidence>
<name>A0A439D325_9PEZI</name>
<comment type="caution">
    <text evidence="5">The sequence shown here is derived from an EMBL/GenBank/DDBJ whole genome shotgun (WGS) entry which is preliminary data.</text>
</comment>
<sequence length="612" mass="65795">MMVFSSPSSHRFLGSLLLPLLLLPADAALESRPPGPVVPRPRHVDGHTGLASATDKLTRALEGALAGDIEAGWPVENTSFSIGLVMHDQEDKAVPVWEYHHLAAGSTNGTQHISRDSQYLIGSISKVISDYILLLSGLDLDESIATFLPELAAEESRIAWGNITLRHLANQVAGIPPNYGFSEYYYLKEYFESLGFPHLGDSAYAQCGIIGLNGGCTREQFLRGMVESYPVTQPSERPVYSNIAFTLLMFAVEERTGKSYSELLETYFSGPLGLSNTVVSPGDDDKAVIPPVDNSWGSDYGINAPGGGLVSSLSDLSIFVHGILGRTVFDSDTAVREWLKPTSSTGSLYSLVGTPWEIYRTQDLTPDHPHVVDIYAKGGSAYGYQAQLAVLDEYGAGVVLLTAGSALASGPIYDAVLATLVPALDEIAREQAVDRGYAGMFIDGASCSPSSSSLASKDANGSVAFNITVVQDGDSLVLQGVERNGTDILASFQDIWSVTVGGFLAFKPSTARIFPVDIRSEDLISGLDGAKQRVIREDWRVEWDVALNGATDLPGAGLSAGNYLGWMLTDWMYYGSESIDRVVFVLDAESEEVVGLEIPYLRSGVLRPVKTL</sequence>
<dbReference type="AlphaFoldDB" id="A0A439D325"/>
<dbReference type="Proteomes" id="UP000286045">
    <property type="component" value="Unassembled WGS sequence"/>
</dbReference>
<dbReference type="InterPro" id="IPR058664">
    <property type="entry name" value="ARB_00930-like_C"/>
</dbReference>
<organism evidence="5 6">
    <name type="scientific">Xylaria grammica</name>
    <dbReference type="NCBI Taxonomy" id="363999"/>
    <lineage>
        <taxon>Eukaryota</taxon>
        <taxon>Fungi</taxon>
        <taxon>Dikarya</taxon>
        <taxon>Ascomycota</taxon>
        <taxon>Pezizomycotina</taxon>
        <taxon>Sordariomycetes</taxon>
        <taxon>Xylariomycetidae</taxon>
        <taxon>Xylariales</taxon>
        <taxon>Xylariaceae</taxon>
        <taxon>Xylaria</taxon>
    </lineage>
</organism>
<dbReference type="InterPro" id="IPR001466">
    <property type="entry name" value="Beta-lactam-related"/>
</dbReference>
<evidence type="ECO:0000259" key="4">
    <source>
        <dbReference type="Pfam" id="PF26335"/>
    </source>
</evidence>
<dbReference type="PANTHER" id="PTHR22935">
    <property type="entry name" value="PENICILLIN-BINDING PROTEIN"/>
    <property type="match status" value="1"/>
</dbReference>
<evidence type="ECO:0000259" key="3">
    <source>
        <dbReference type="Pfam" id="PF00144"/>
    </source>
</evidence>
<keyword evidence="6" id="KW-1185">Reference proteome</keyword>
<accession>A0A439D325</accession>
<dbReference type="SUPFAM" id="SSF56601">
    <property type="entry name" value="beta-lactamase/transpeptidase-like"/>
    <property type="match status" value="1"/>
</dbReference>
<dbReference type="Pfam" id="PF00144">
    <property type="entry name" value="Beta-lactamase"/>
    <property type="match status" value="1"/>
</dbReference>
<dbReference type="STRING" id="363999.A0A439D325"/>
<feature type="signal peptide" evidence="2">
    <location>
        <begin position="1"/>
        <end position="27"/>
    </location>
</feature>
<keyword evidence="2" id="KW-0732">Signal</keyword>
<gene>
    <name evidence="5" type="ORF">EKO27_g6281</name>
</gene>
<protein>
    <submittedName>
        <fullName evidence="5">Uncharacterized protein</fullName>
    </submittedName>
</protein>
<dbReference type="Gene3D" id="3.40.710.10">
    <property type="entry name" value="DD-peptidase/beta-lactamase superfamily"/>
    <property type="match status" value="1"/>
</dbReference>
<feature type="chain" id="PRO_5018993420" evidence="2">
    <location>
        <begin position="28"/>
        <end position="612"/>
    </location>
</feature>
<dbReference type="EMBL" id="RYZI01000182">
    <property type="protein sequence ID" value="RWA08829.1"/>
    <property type="molecule type" value="Genomic_DNA"/>
</dbReference>
<dbReference type="InterPro" id="IPR012338">
    <property type="entry name" value="Beta-lactam/transpept-like"/>
</dbReference>
<proteinExistence type="inferred from homology"/>
<feature type="domain" description="Beta-lactamase-like ARB-00930-like C-terminal" evidence="4">
    <location>
        <begin position="428"/>
        <end position="607"/>
    </location>
</feature>
<evidence type="ECO:0000256" key="2">
    <source>
        <dbReference type="SAM" id="SignalP"/>
    </source>
</evidence>
<feature type="domain" description="Beta-lactamase-related" evidence="3">
    <location>
        <begin position="60"/>
        <end position="409"/>
    </location>
</feature>
<dbReference type="InterPro" id="IPR051478">
    <property type="entry name" value="Beta-lactamase-like_AB/R"/>
</dbReference>